<name>A0ABX1F870_9PROT</name>
<accession>A0ABX1F870</accession>
<evidence type="ECO:0000313" key="5">
    <source>
        <dbReference type="EMBL" id="NKE48503.1"/>
    </source>
</evidence>
<evidence type="ECO:0000256" key="3">
    <source>
        <dbReference type="ARBA" id="ARBA00023284"/>
    </source>
</evidence>
<dbReference type="InterPro" id="IPR036249">
    <property type="entry name" value="Thioredoxin-like_sf"/>
</dbReference>
<proteinExistence type="predicted"/>
<dbReference type="PROSITE" id="PS51352">
    <property type="entry name" value="THIOREDOXIN_2"/>
    <property type="match status" value="1"/>
</dbReference>
<reference evidence="5 6" key="1">
    <citation type="submission" date="2020-03" db="EMBL/GenBank/DDBJ databases">
        <title>Roseomonas selenitidurans sp. nov. isolated from soil.</title>
        <authorList>
            <person name="Liu H."/>
        </authorList>
    </citation>
    <scope>NUCLEOTIDE SEQUENCE [LARGE SCALE GENOMIC DNA]</scope>
    <source>
        <strain evidence="5 6">JCM 15073</strain>
    </source>
</reference>
<keyword evidence="3" id="KW-0676">Redox-active center</keyword>
<dbReference type="PROSITE" id="PS00194">
    <property type="entry name" value="THIOREDOXIN_1"/>
    <property type="match status" value="1"/>
</dbReference>
<comment type="caution">
    <text evidence="5">The sequence shown here is derived from an EMBL/GenBank/DDBJ whole genome shotgun (WGS) entry which is preliminary data.</text>
</comment>
<dbReference type="PANTHER" id="PTHR42852:SF13">
    <property type="entry name" value="PROTEIN DIPZ"/>
    <property type="match status" value="1"/>
</dbReference>
<evidence type="ECO:0000256" key="2">
    <source>
        <dbReference type="ARBA" id="ARBA00022748"/>
    </source>
</evidence>
<dbReference type="SUPFAM" id="SSF52833">
    <property type="entry name" value="Thioredoxin-like"/>
    <property type="match status" value="1"/>
</dbReference>
<protein>
    <submittedName>
        <fullName evidence="5">TlpA family protein disulfide reductase</fullName>
    </submittedName>
</protein>
<dbReference type="Gene3D" id="3.40.30.10">
    <property type="entry name" value="Glutaredoxin"/>
    <property type="match status" value="1"/>
</dbReference>
<dbReference type="InterPro" id="IPR013740">
    <property type="entry name" value="Redoxin"/>
</dbReference>
<comment type="subcellular location">
    <subcellularLocation>
        <location evidence="1">Cell envelope</location>
    </subcellularLocation>
</comment>
<sequence length="209" mass="22487">MTSHRFPPERRGLLVLSLSLLSLAGLAAGLALWAVPLGKPAPPASVVPGAAPQPSRGMVMRERPVPVPDLAFTDAEGRLLSPADFRGRTVLLNIWATWCVPCREEMPALDRLQAELGGPDFEIVALSIDRGGVNPVRAFYDQIGIANLAVYLDRPNTSSRALGVVGIPTTLLIDRNGREIGRAIGPLEWDSSEMIELIRRAMTAAPSRP</sequence>
<dbReference type="PANTHER" id="PTHR42852">
    <property type="entry name" value="THIOL:DISULFIDE INTERCHANGE PROTEIN DSBE"/>
    <property type="match status" value="1"/>
</dbReference>
<organism evidence="5 6">
    <name type="scientific">Falsiroseomonas frigidaquae</name>
    <dbReference type="NCBI Taxonomy" id="487318"/>
    <lineage>
        <taxon>Bacteria</taxon>
        <taxon>Pseudomonadati</taxon>
        <taxon>Pseudomonadota</taxon>
        <taxon>Alphaproteobacteria</taxon>
        <taxon>Acetobacterales</taxon>
        <taxon>Roseomonadaceae</taxon>
        <taxon>Falsiroseomonas</taxon>
    </lineage>
</organism>
<dbReference type="InterPro" id="IPR017937">
    <property type="entry name" value="Thioredoxin_CS"/>
</dbReference>
<dbReference type="Proteomes" id="UP000765160">
    <property type="component" value="Unassembled WGS sequence"/>
</dbReference>
<evidence type="ECO:0000313" key="6">
    <source>
        <dbReference type="Proteomes" id="UP000765160"/>
    </source>
</evidence>
<evidence type="ECO:0000256" key="1">
    <source>
        <dbReference type="ARBA" id="ARBA00004196"/>
    </source>
</evidence>
<dbReference type="RefSeq" id="WP_168054962.1">
    <property type="nucleotide sequence ID" value="NZ_JAATJR010000010.1"/>
</dbReference>
<dbReference type="InterPro" id="IPR013766">
    <property type="entry name" value="Thioredoxin_domain"/>
</dbReference>
<evidence type="ECO:0000259" key="4">
    <source>
        <dbReference type="PROSITE" id="PS51352"/>
    </source>
</evidence>
<keyword evidence="6" id="KW-1185">Reference proteome</keyword>
<dbReference type="EMBL" id="JAAVTX010000010">
    <property type="protein sequence ID" value="NKE48503.1"/>
    <property type="molecule type" value="Genomic_DNA"/>
</dbReference>
<dbReference type="InterPro" id="IPR050553">
    <property type="entry name" value="Thioredoxin_ResA/DsbE_sf"/>
</dbReference>
<dbReference type="Pfam" id="PF08534">
    <property type="entry name" value="Redoxin"/>
    <property type="match status" value="1"/>
</dbReference>
<keyword evidence="2" id="KW-0201">Cytochrome c-type biogenesis</keyword>
<feature type="domain" description="Thioredoxin" evidence="4">
    <location>
        <begin position="35"/>
        <end position="203"/>
    </location>
</feature>
<gene>
    <name evidence="5" type="ORF">HB662_27280</name>
</gene>
<dbReference type="CDD" id="cd02966">
    <property type="entry name" value="TlpA_like_family"/>
    <property type="match status" value="1"/>
</dbReference>